<dbReference type="GO" id="GO:0003925">
    <property type="term" value="F:G protein activity"/>
    <property type="evidence" value="ECO:0007669"/>
    <property type="project" value="UniProtKB-EC"/>
</dbReference>
<dbReference type="EMBL" id="MU827796">
    <property type="protein sequence ID" value="KAJ7328541.1"/>
    <property type="molecule type" value="Genomic_DNA"/>
</dbReference>
<dbReference type="SMART" id="SM00174">
    <property type="entry name" value="RHO"/>
    <property type="match status" value="1"/>
</dbReference>
<dbReference type="InterPro" id="IPR051065">
    <property type="entry name" value="Ras-related_GTPase"/>
</dbReference>
<sequence>MERAQSSSDGGKKPILVKLVLVGKLGVGKSAMIVRFLTKRFIGEYDPNIGSIYHHQTRLENQDVRVEILESGGKDFIQTNDVHTLWGDMFVLVYAVNDRSSFEELIPVRQHLEKVRNPDHPFLALVGNKKDAGSEREVLEQEGIQLSEEMNCSFHEVSTKASYQDVEDVFSEAIRETMRHKMAQQALSGAKRTSHNKIMEMVEKNVRRNRAMSSLKETIDEYCATRTEELTRDLSRDRSSTFT</sequence>
<dbReference type="AlphaFoldDB" id="A0A9W9YA53"/>
<comment type="caution">
    <text evidence="5">The sequence shown here is derived from an EMBL/GenBank/DDBJ whole genome shotgun (WGS) entry which is preliminary data.</text>
</comment>
<protein>
    <recommendedName>
        <fullName evidence="2">small monomeric GTPase</fullName>
        <ecNumber evidence="2">3.6.5.2</ecNumber>
    </recommendedName>
</protein>
<evidence type="ECO:0000256" key="4">
    <source>
        <dbReference type="ARBA" id="ARBA00048098"/>
    </source>
</evidence>
<dbReference type="SMART" id="SM00173">
    <property type="entry name" value="RAS"/>
    <property type="match status" value="1"/>
</dbReference>
<dbReference type="EC" id="3.6.5.2" evidence="2"/>
<comment type="similarity">
    <text evidence="1">Belongs to the small GTPase superfamily. Ras family.</text>
</comment>
<comment type="catalytic activity">
    <reaction evidence="4">
        <text>GTP + H2O = GDP + phosphate + H(+)</text>
        <dbReference type="Rhea" id="RHEA:19669"/>
        <dbReference type="ChEBI" id="CHEBI:15377"/>
        <dbReference type="ChEBI" id="CHEBI:15378"/>
        <dbReference type="ChEBI" id="CHEBI:37565"/>
        <dbReference type="ChEBI" id="CHEBI:43474"/>
        <dbReference type="ChEBI" id="CHEBI:58189"/>
        <dbReference type="EC" id="3.6.5.2"/>
    </reaction>
</comment>
<organism evidence="5 6">
    <name type="scientific">Desmophyllum pertusum</name>
    <dbReference type="NCBI Taxonomy" id="174260"/>
    <lineage>
        <taxon>Eukaryota</taxon>
        <taxon>Metazoa</taxon>
        <taxon>Cnidaria</taxon>
        <taxon>Anthozoa</taxon>
        <taxon>Hexacorallia</taxon>
        <taxon>Scleractinia</taxon>
        <taxon>Caryophylliina</taxon>
        <taxon>Caryophylliidae</taxon>
        <taxon>Desmophyllum</taxon>
    </lineage>
</organism>
<dbReference type="PRINTS" id="PR00449">
    <property type="entry name" value="RASTRNSFRMNG"/>
</dbReference>
<dbReference type="PROSITE" id="PS51419">
    <property type="entry name" value="RAB"/>
    <property type="match status" value="1"/>
</dbReference>
<keyword evidence="6" id="KW-1185">Reference proteome</keyword>
<dbReference type="PROSITE" id="PS51421">
    <property type="entry name" value="RAS"/>
    <property type="match status" value="1"/>
</dbReference>
<accession>A0A9W9YA53</accession>
<dbReference type="InterPro" id="IPR027417">
    <property type="entry name" value="P-loop_NTPase"/>
</dbReference>
<reference evidence="5" key="1">
    <citation type="submission" date="2023-01" db="EMBL/GenBank/DDBJ databases">
        <title>Genome assembly of the deep-sea coral Lophelia pertusa.</title>
        <authorList>
            <person name="Herrera S."/>
            <person name="Cordes E."/>
        </authorList>
    </citation>
    <scope>NUCLEOTIDE SEQUENCE</scope>
    <source>
        <strain evidence="5">USNM1676648</strain>
        <tissue evidence="5">Polyp</tissue>
    </source>
</reference>
<dbReference type="SUPFAM" id="SSF52540">
    <property type="entry name" value="P-loop containing nucleoside triphosphate hydrolases"/>
    <property type="match status" value="1"/>
</dbReference>
<dbReference type="Gene3D" id="3.40.50.300">
    <property type="entry name" value="P-loop containing nucleotide triphosphate hydrolases"/>
    <property type="match status" value="1"/>
</dbReference>
<evidence type="ECO:0000313" key="5">
    <source>
        <dbReference type="EMBL" id="KAJ7328541.1"/>
    </source>
</evidence>
<dbReference type="Proteomes" id="UP001163046">
    <property type="component" value="Unassembled WGS sequence"/>
</dbReference>
<dbReference type="OrthoDB" id="18798at2759"/>
<proteinExistence type="inferred from homology"/>
<evidence type="ECO:0000256" key="3">
    <source>
        <dbReference type="ARBA" id="ARBA00022801"/>
    </source>
</evidence>
<dbReference type="PANTHER" id="PTHR45704">
    <property type="entry name" value="RAS-LIKE FAMILY MEMBER 11"/>
    <property type="match status" value="1"/>
</dbReference>
<name>A0A9W9YA53_9CNID</name>
<dbReference type="Pfam" id="PF00071">
    <property type="entry name" value="Ras"/>
    <property type="match status" value="1"/>
</dbReference>
<evidence type="ECO:0000313" key="6">
    <source>
        <dbReference type="Proteomes" id="UP001163046"/>
    </source>
</evidence>
<dbReference type="InterPro" id="IPR001806">
    <property type="entry name" value="Small_GTPase"/>
</dbReference>
<keyword evidence="3" id="KW-0378">Hydrolase</keyword>
<evidence type="ECO:0000256" key="1">
    <source>
        <dbReference type="ARBA" id="ARBA00008344"/>
    </source>
</evidence>
<gene>
    <name evidence="5" type="ORF">OS493_024457</name>
</gene>
<dbReference type="SMART" id="SM00175">
    <property type="entry name" value="RAB"/>
    <property type="match status" value="1"/>
</dbReference>
<evidence type="ECO:0000256" key="2">
    <source>
        <dbReference type="ARBA" id="ARBA00011984"/>
    </source>
</evidence>
<dbReference type="GO" id="GO:0005525">
    <property type="term" value="F:GTP binding"/>
    <property type="evidence" value="ECO:0007669"/>
    <property type="project" value="InterPro"/>
</dbReference>